<sequence>MKLPEISLPPTHSPFPHPRNHQPSPSFISFLSIRDPLLTIKQSQTPHLFIPSTPSPLQKSNSDLALNKLSNDAGYSDTVYADKDIQCQKVITNLKTKGFIPESLVDNEVNWFYTSLGIDDTYFKLETVDTISDHIISLYAAKLVAYTKHRNDSDKLDIDLKKERENDAVFIHSPSSGHGVEQLIDSKYFDSDNTPFRLETYTSTAKGNLRCYFLSKCNFSQAHSQSSNDIRQVADPLFLEKASPNTIDIYQRILNQVDVRAGPVVEGFEIEGTTEHRIVIGYKRGTTKGFFSTLTDLYHFYGLYSTRKFVEHFSNGSVIVSLYLNQGGFSILQGAPYSHAHTPDPLVPAPPISHSVVQIVREVSLIYCLPDNPFFSRAAETDPGKGNAVQEATYAYVGYIYITHFCNRLGPAYEALQSILDENNSTHAGVLADLKRRLREETFTKTAIMDVIQTYPELVRLLYTQFAMAHYPASSNEEEMVPTLSHQRLQEVHVLSDEELHAKLVKSTRNTFELQVLESFMVMNKHTLKTNFYQPTKVALSFRLDGDFLPVNEYTQKPYGIFFIVGSDFQGFHVRFKDVARGGIRILRSRDGESYATNQRMLFDECYNLASTQSLKNKDIPEGGSKGVILPNLDANPELAFRRYIDSIIDLLIPGNSPGIKEPIVDLHAKQEILFLGPDEGTAGFMDWAALHARSRGAEWWKSFTTGKSAASLGGIPHDVYGMTSRSVRQYYVGILEKLAMDEEHTTKVQTGGPDGDLGSNEILLSKDKTIAIVDGSGVIYDPSGLNRAELRRLAQKRVMIKEFDTSLLTKDGYRVLCEDSDVTLPSGEKVADGTSFRNGYHLRVKSDVLIPCGGRPQAINISNVNQLFDGEGKPHFKIIVEGANLFVTQQARLVLEKRGVILIRDSSANKGGVTSSSLEVLAGLALNEAEYTDLMMYKDGQPSQFYKDYVADIQDIIDTNARMEFNTIWSEYNRLGGTESRTIISDNLSRTLNKLQLELEESDGLFRDIERRRKVLAKAMPKTLVDFVGIDELLKRLPIAYQKALFACQISRFCYQYGPAASQVEFYLYMSQF</sequence>
<evidence type="ECO:0000256" key="1">
    <source>
        <dbReference type="ARBA" id="ARBA00006382"/>
    </source>
</evidence>
<feature type="domain" description="Glutamate/phenylalanine/leucine/valine/L-tryptophan dehydrogenase C-terminal" evidence="6">
    <location>
        <begin position="715"/>
        <end position="977"/>
    </location>
</feature>
<dbReference type="PIRSF" id="PIRSF000184">
    <property type="entry name" value="GDH_NAD"/>
    <property type="match status" value="1"/>
</dbReference>
<dbReference type="AlphaFoldDB" id="A0A4T0FLT0"/>
<dbReference type="GO" id="GO:0006538">
    <property type="term" value="P:L-glutamate catabolic process"/>
    <property type="evidence" value="ECO:0007669"/>
    <property type="project" value="UniProtKB-UniRule"/>
</dbReference>
<dbReference type="InterPro" id="IPR006096">
    <property type="entry name" value="Glu/Leu/Phe/Val/Trp_DH_C"/>
</dbReference>
<evidence type="ECO:0000256" key="2">
    <source>
        <dbReference type="ARBA" id="ARBA00023002"/>
    </source>
</evidence>
<dbReference type="OrthoDB" id="184415at2759"/>
<evidence type="ECO:0000313" key="8">
    <source>
        <dbReference type="Proteomes" id="UP000310189"/>
    </source>
</evidence>
<dbReference type="Pfam" id="PF00208">
    <property type="entry name" value="ELFV_dehydrog"/>
    <property type="match status" value="1"/>
</dbReference>
<comment type="function">
    <text evidence="4">NAD(+)-dependent glutamate dehydrogenase which degrades glutamate to ammonia and alpha-ketoglutarate.</text>
</comment>
<dbReference type="InterPro" id="IPR055480">
    <property type="entry name" value="NAD-GDH_N"/>
</dbReference>
<dbReference type="InterPro" id="IPR046346">
    <property type="entry name" value="Aminoacid_DH-like_N_sf"/>
</dbReference>
<dbReference type="InterPro" id="IPR016210">
    <property type="entry name" value="NAD-GDH_euk"/>
</dbReference>
<proteinExistence type="inferred from homology"/>
<keyword evidence="2 4" id="KW-0560">Oxidoreductase</keyword>
<dbReference type="InterPro" id="IPR056365">
    <property type="entry name" value="NAD-GDH_2nd"/>
</dbReference>
<dbReference type="SMART" id="SM00839">
    <property type="entry name" value="ELFV_dehydrog"/>
    <property type="match status" value="1"/>
</dbReference>
<comment type="caution">
    <text evidence="7">The sequence shown here is derived from an EMBL/GenBank/DDBJ whole genome shotgun (WGS) entry which is preliminary data.</text>
</comment>
<dbReference type="GO" id="GO:0004352">
    <property type="term" value="F:glutamate dehydrogenase (NAD+) activity"/>
    <property type="evidence" value="ECO:0007669"/>
    <property type="project" value="UniProtKB-UniRule"/>
</dbReference>
<evidence type="ECO:0000256" key="3">
    <source>
        <dbReference type="ARBA" id="ARBA00023027"/>
    </source>
</evidence>
<dbReference type="Proteomes" id="UP000310189">
    <property type="component" value="Unassembled WGS sequence"/>
</dbReference>
<accession>A0A4T0FLT0</accession>
<comment type="similarity">
    <text evidence="1 4">Belongs to the Glu/Leu/Phe/Val dehydrogenases family.</text>
</comment>
<dbReference type="Pfam" id="PF23152">
    <property type="entry name" value="GDH_2nd"/>
    <property type="match status" value="1"/>
</dbReference>
<protein>
    <recommendedName>
        <fullName evidence="4">NAD-specific glutamate dehydrogenase</fullName>
        <ecNumber evidence="4">1.4.1.2</ecNumber>
    </recommendedName>
</protein>
<dbReference type="PANTHER" id="PTHR11606">
    <property type="entry name" value="GLUTAMATE DEHYDROGENASE"/>
    <property type="match status" value="1"/>
</dbReference>
<dbReference type="InterPro" id="IPR036291">
    <property type="entry name" value="NAD(P)-bd_dom_sf"/>
</dbReference>
<dbReference type="EC" id="1.4.1.2" evidence="4"/>
<dbReference type="GO" id="GO:0005739">
    <property type="term" value="C:mitochondrion"/>
    <property type="evidence" value="ECO:0007669"/>
    <property type="project" value="UniProtKB-UniRule"/>
</dbReference>
<evidence type="ECO:0000313" key="7">
    <source>
        <dbReference type="EMBL" id="TIA89218.1"/>
    </source>
</evidence>
<evidence type="ECO:0000256" key="4">
    <source>
        <dbReference type="PIRNR" id="PIRNR000184"/>
    </source>
</evidence>
<organism evidence="7 8">
    <name type="scientific">Wallemia hederae</name>
    <dbReference type="NCBI Taxonomy" id="1540922"/>
    <lineage>
        <taxon>Eukaryota</taxon>
        <taxon>Fungi</taxon>
        <taxon>Dikarya</taxon>
        <taxon>Basidiomycota</taxon>
        <taxon>Wallemiomycotina</taxon>
        <taxon>Wallemiomycetes</taxon>
        <taxon>Wallemiales</taxon>
        <taxon>Wallemiaceae</taxon>
        <taxon>Wallemia</taxon>
    </lineage>
</organism>
<evidence type="ECO:0000256" key="5">
    <source>
        <dbReference type="SAM" id="MobiDB-lite"/>
    </source>
</evidence>
<gene>
    <name evidence="7" type="ORF">E3P99_02177</name>
</gene>
<keyword evidence="3 4" id="KW-0520">NAD</keyword>
<dbReference type="EMBL" id="SPNW01000029">
    <property type="protein sequence ID" value="TIA89218.1"/>
    <property type="molecule type" value="Genomic_DNA"/>
</dbReference>
<keyword evidence="8" id="KW-1185">Reference proteome</keyword>
<comment type="catalytic activity">
    <reaction evidence="4">
        <text>L-glutamate + NAD(+) + H2O = 2-oxoglutarate + NH4(+) + NADH + H(+)</text>
        <dbReference type="Rhea" id="RHEA:15133"/>
        <dbReference type="ChEBI" id="CHEBI:15377"/>
        <dbReference type="ChEBI" id="CHEBI:15378"/>
        <dbReference type="ChEBI" id="CHEBI:16810"/>
        <dbReference type="ChEBI" id="CHEBI:28938"/>
        <dbReference type="ChEBI" id="CHEBI:29985"/>
        <dbReference type="ChEBI" id="CHEBI:57540"/>
        <dbReference type="ChEBI" id="CHEBI:57945"/>
        <dbReference type="EC" id="1.4.1.2"/>
    </reaction>
</comment>
<evidence type="ECO:0000259" key="6">
    <source>
        <dbReference type="SMART" id="SM00839"/>
    </source>
</evidence>
<dbReference type="PANTHER" id="PTHR11606:SF24">
    <property type="entry name" value="NAD-SPECIFIC GLUTAMATE DEHYDROGENASE"/>
    <property type="match status" value="1"/>
</dbReference>
<dbReference type="SUPFAM" id="SSF51735">
    <property type="entry name" value="NAD(P)-binding Rossmann-fold domains"/>
    <property type="match status" value="1"/>
</dbReference>
<dbReference type="SUPFAM" id="SSF53223">
    <property type="entry name" value="Aminoacid dehydrogenase-like, N-terminal domain"/>
    <property type="match status" value="1"/>
</dbReference>
<dbReference type="Pfam" id="PF23147">
    <property type="entry name" value="GDH2_N"/>
    <property type="match status" value="1"/>
</dbReference>
<feature type="region of interest" description="Disordered" evidence="5">
    <location>
        <begin position="1"/>
        <end position="21"/>
    </location>
</feature>
<dbReference type="Gene3D" id="3.40.50.720">
    <property type="entry name" value="NAD(P)-binding Rossmann-like Domain"/>
    <property type="match status" value="1"/>
</dbReference>
<name>A0A4T0FLT0_9BASI</name>
<reference evidence="7 8" key="1">
    <citation type="submission" date="2019-03" db="EMBL/GenBank/DDBJ databases">
        <title>Sequencing 23 genomes of Wallemia ichthyophaga.</title>
        <authorList>
            <person name="Gostincar C."/>
        </authorList>
    </citation>
    <scope>NUCLEOTIDE SEQUENCE [LARGE SCALE GENOMIC DNA]</scope>
    <source>
        <strain evidence="7 8">EXF-5753</strain>
    </source>
</reference>